<comment type="caution">
    <text evidence="1">The sequence shown here is derived from an EMBL/GenBank/DDBJ whole genome shotgun (WGS) entry which is preliminary data.</text>
</comment>
<name>A0ABS3EJY9_9HYPH</name>
<evidence type="ECO:0008006" key="3">
    <source>
        <dbReference type="Google" id="ProtNLM"/>
    </source>
</evidence>
<reference evidence="1 2" key="1">
    <citation type="submission" date="2021-03" db="EMBL/GenBank/DDBJ databases">
        <title>Whole genome sequence of Agrobacterium sp. strain Rnr.</title>
        <authorList>
            <person name="Mafakheri H."/>
            <person name="Taghavi S.M."/>
            <person name="Nemanja K."/>
            <person name="Osdaghi E."/>
        </authorList>
    </citation>
    <scope>NUCLEOTIDE SEQUENCE [LARGE SCALE GENOMIC DNA]</scope>
    <source>
        <strain evidence="1 2">Rnr</strain>
    </source>
</reference>
<dbReference type="EMBL" id="JAFLNA010000008">
    <property type="protein sequence ID" value="MBO0132277.1"/>
    <property type="molecule type" value="Genomic_DNA"/>
</dbReference>
<evidence type="ECO:0000313" key="1">
    <source>
        <dbReference type="EMBL" id="MBO0132277.1"/>
    </source>
</evidence>
<proteinExistence type="predicted"/>
<evidence type="ECO:0000313" key="2">
    <source>
        <dbReference type="Proteomes" id="UP000664699"/>
    </source>
</evidence>
<organism evidence="1 2">
    <name type="scientific">Agrobacterium burrii</name>
    <dbReference type="NCBI Taxonomy" id="2815339"/>
    <lineage>
        <taxon>Bacteria</taxon>
        <taxon>Pseudomonadati</taxon>
        <taxon>Pseudomonadota</taxon>
        <taxon>Alphaproteobacteria</taxon>
        <taxon>Hyphomicrobiales</taxon>
        <taxon>Rhizobiaceae</taxon>
        <taxon>Rhizobium/Agrobacterium group</taxon>
        <taxon>Agrobacterium</taxon>
        <taxon>Agrobacterium tumefaciens complex</taxon>
    </lineage>
</organism>
<dbReference type="SUPFAM" id="SSF56281">
    <property type="entry name" value="Metallo-hydrolase/oxidoreductase"/>
    <property type="match status" value="1"/>
</dbReference>
<keyword evidence="2" id="KW-1185">Reference proteome</keyword>
<protein>
    <recommendedName>
        <fullName evidence="3">Metallo-beta-lactamase domain-containing protein</fullName>
    </recommendedName>
</protein>
<dbReference type="Gene3D" id="3.60.15.10">
    <property type="entry name" value="Ribonuclease Z/Hydroxyacylglutathione hydrolase-like"/>
    <property type="match status" value="1"/>
</dbReference>
<dbReference type="RefSeq" id="WP_207134713.1">
    <property type="nucleotide sequence ID" value="NZ_JAFLNA010000008.1"/>
</dbReference>
<dbReference type="PANTHER" id="PTHR30619">
    <property type="entry name" value="DNA INTERNALIZATION/COMPETENCE PROTEIN COMEC/REC2"/>
    <property type="match status" value="1"/>
</dbReference>
<dbReference type="PANTHER" id="PTHR30619:SF1">
    <property type="entry name" value="RECOMBINATION PROTEIN 2"/>
    <property type="match status" value="1"/>
</dbReference>
<dbReference type="Proteomes" id="UP000664699">
    <property type="component" value="Unassembled WGS sequence"/>
</dbReference>
<dbReference type="InterPro" id="IPR036866">
    <property type="entry name" value="RibonucZ/Hydroxyglut_hydro"/>
</dbReference>
<accession>A0ABS3EJY9</accession>
<gene>
    <name evidence="1" type="ORF">JZX89_16205</name>
</gene>
<dbReference type="InterPro" id="IPR052159">
    <property type="entry name" value="Competence_DNA_uptake"/>
</dbReference>
<sequence>MLKLTMYPATDGDCLVVSWGDDLKVWNAIVDLGRGATWKAVQPTFAALKNIELFTISHVDADHIAGAVPLVRETVPPFKPRRVWFNSLQQLERAANRNKFEAFSPADGEKLSQGISKFHWPRNAEFESRVVSTDSPEAGGWMDMGGGLKLLLLSPDDKSLAKMLPVWETALKEAGISPFEPDMDDDEGSAGKFEAFGGVPDVDTLAAVPFETDDKAANMTSIGFVAEYGGKRIMLAGDANSEVVETRLRPFADAEGGRFKVDLLKVSHHGSRKNTSPKLFQMIDCKAFAFSTDGSRSHGHPHPETIARILSNDPKRQKTLYFNYQGPHAKVWKNALLEAQWKYRPVFPSDTNPGTLEIAV</sequence>